<evidence type="ECO:0000313" key="1">
    <source>
        <dbReference type="EMBL" id="JAP15586.1"/>
    </source>
</evidence>
<dbReference type="AlphaFoldDB" id="A0A0V0H595"/>
<proteinExistence type="predicted"/>
<organism evidence="1">
    <name type="scientific">Solanum chacoense</name>
    <name type="common">Chaco potato</name>
    <dbReference type="NCBI Taxonomy" id="4108"/>
    <lineage>
        <taxon>Eukaryota</taxon>
        <taxon>Viridiplantae</taxon>
        <taxon>Streptophyta</taxon>
        <taxon>Embryophyta</taxon>
        <taxon>Tracheophyta</taxon>
        <taxon>Spermatophyta</taxon>
        <taxon>Magnoliopsida</taxon>
        <taxon>eudicotyledons</taxon>
        <taxon>Gunneridae</taxon>
        <taxon>Pentapetalae</taxon>
        <taxon>asterids</taxon>
        <taxon>lamiids</taxon>
        <taxon>Solanales</taxon>
        <taxon>Solanaceae</taxon>
        <taxon>Solanoideae</taxon>
        <taxon>Solaneae</taxon>
        <taxon>Solanum</taxon>
    </lineage>
</organism>
<name>A0A0V0H595_SOLCH</name>
<accession>A0A0V0H595</accession>
<sequence length="69" mass="7956">MTLSMTHIPFFLFIIISKKLSLLSFLAFYMVFSFPFLSIQNILKSSIGLLTMNIVLKLRQNPISNNIMN</sequence>
<reference evidence="1" key="1">
    <citation type="submission" date="2015-12" db="EMBL/GenBank/DDBJ databases">
        <title>Gene expression during late stages of embryo sac development: a critical building block for successful pollen-pistil interactions.</title>
        <authorList>
            <person name="Liu Y."/>
            <person name="Joly V."/>
            <person name="Sabar M."/>
            <person name="Matton D.P."/>
        </authorList>
    </citation>
    <scope>NUCLEOTIDE SEQUENCE</scope>
</reference>
<dbReference type="EMBL" id="GEDG01024961">
    <property type="protein sequence ID" value="JAP15586.1"/>
    <property type="molecule type" value="Transcribed_RNA"/>
</dbReference>
<protein>
    <submittedName>
        <fullName evidence="1">Putative ovule protein</fullName>
    </submittedName>
</protein>